<evidence type="ECO:0000313" key="1">
    <source>
        <dbReference type="EMBL" id="QJA04652.1"/>
    </source>
</evidence>
<gene>
    <name evidence="1" type="ORF">G4D54_20530</name>
</gene>
<dbReference type="Proteomes" id="UP000503330">
    <property type="component" value="Chromosome"/>
</dbReference>
<proteinExistence type="predicted"/>
<protein>
    <submittedName>
        <fullName evidence="1">Uncharacterized protein</fullName>
    </submittedName>
</protein>
<accession>A0AAP9MJ41</accession>
<dbReference type="RefSeq" id="WP_002606093.1">
    <property type="nucleotide sequence ID" value="NZ_BAAACC010000023.1"/>
</dbReference>
<evidence type="ECO:0000313" key="2">
    <source>
        <dbReference type="Proteomes" id="UP000503330"/>
    </source>
</evidence>
<sequence>MADYKKLSESTFNMQAKTYDTDKNGKHARTLYQHVINQLETIKFDNLLDVGVVRGKS</sequence>
<dbReference type="AlphaFoldDB" id="A0AAP9MJ41"/>
<dbReference type="EMBL" id="CP048838">
    <property type="protein sequence ID" value="QJA04652.1"/>
    <property type="molecule type" value="Genomic_DNA"/>
</dbReference>
<name>A0AAP9MJ41_CLOIN</name>
<reference evidence="1 2" key="1">
    <citation type="submission" date="2020-02" db="EMBL/GenBank/DDBJ databases">
        <authorList>
            <person name="Kociolek L.K."/>
            <person name="Ozer E.A."/>
        </authorList>
    </citation>
    <scope>NUCLEOTIDE SEQUENCE [LARGE SCALE GENOMIC DNA]</scope>
    <source>
        <strain evidence="1 2">ATCC 14501</strain>
    </source>
</reference>
<dbReference type="GeneID" id="61927977"/>
<organism evidence="1 2">
    <name type="scientific">Clostridium innocuum</name>
    <dbReference type="NCBI Taxonomy" id="1522"/>
    <lineage>
        <taxon>Bacteria</taxon>
        <taxon>Bacillati</taxon>
        <taxon>Bacillota</taxon>
        <taxon>Clostridia</taxon>
        <taxon>Eubacteriales</taxon>
        <taxon>Clostridiaceae</taxon>
        <taxon>Clostridium</taxon>
    </lineage>
</organism>